<gene>
    <name evidence="2" type="ORF">A3C59_02450</name>
</gene>
<name>A0A1F5JMY1_9BACT</name>
<reference evidence="2 3" key="1">
    <citation type="journal article" date="2016" name="Nat. Commun.">
        <title>Thousands of microbial genomes shed light on interconnected biogeochemical processes in an aquifer system.</title>
        <authorList>
            <person name="Anantharaman K."/>
            <person name="Brown C.T."/>
            <person name="Hug L.A."/>
            <person name="Sharon I."/>
            <person name="Castelle C.J."/>
            <person name="Probst A.J."/>
            <person name="Thomas B.C."/>
            <person name="Singh A."/>
            <person name="Wilkins M.J."/>
            <person name="Karaoz U."/>
            <person name="Brodie E.L."/>
            <person name="Williams K.H."/>
            <person name="Hubbard S.S."/>
            <person name="Banfield J.F."/>
        </authorList>
    </citation>
    <scope>NUCLEOTIDE SEQUENCE [LARGE SCALE GENOMIC DNA]</scope>
</reference>
<dbReference type="PROSITE" id="PS51736">
    <property type="entry name" value="RECOMBINASES_3"/>
    <property type="match status" value="1"/>
</dbReference>
<dbReference type="Pfam" id="PF00239">
    <property type="entry name" value="Resolvase"/>
    <property type="match status" value="1"/>
</dbReference>
<dbReference type="GO" id="GO:0003677">
    <property type="term" value="F:DNA binding"/>
    <property type="evidence" value="ECO:0007669"/>
    <property type="project" value="InterPro"/>
</dbReference>
<dbReference type="InterPro" id="IPR006119">
    <property type="entry name" value="Resolv_N"/>
</dbReference>
<dbReference type="GO" id="GO:0000150">
    <property type="term" value="F:DNA strand exchange activity"/>
    <property type="evidence" value="ECO:0007669"/>
    <property type="project" value="InterPro"/>
</dbReference>
<dbReference type="Proteomes" id="UP000176902">
    <property type="component" value="Unassembled WGS sequence"/>
</dbReference>
<dbReference type="InterPro" id="IPR050639">
    <property type="entry name" value="SSR_resolvase"/>
</dbReference>
<dbReference type="EMBL" id="MFCV01000049">
    <property type="protein sequence ID" value="OGE29956.1"/>
    <property type="molecule type" value="Genomic_DNA"/>
</dbReference>
<feature type="domain" description="Resolvase/invertase-type recombinase catalytic" evidence="1">
    <location>
        <begin position="3"/>
        <end position="100"/>
    </location>
</feature>
<dbReference type="PANTHER" id="PTHR30461">
    <property type="entry name" value="DNA-INVERTASE FROM LAMBDOID PROPHAGE"/>
    <property type="match status" value="1"/>
</dbReference>
<evidence type="ECO:0000313" key="2">
    <source>
        <dbReference type="EMBL" id="OGE29956.1"/>
    </source>
</evidence>
<dbReference type="Gene3D" id="3.40.50.1390">
    <property type="entry name" value="Resolvase, N-terminal catalytic domain"/>
    <property type="match status" value="1"/>
</dbReference>
<evidence type="ECO:0000313" key="3">
    <source>
        <dbReference type="Proteomes" id="UP000176902"/>
    </source>
</evidence>
<accession>A0A1F5JMY1</accession>
<protein>
    <recommendedName>
        <fullName evidence="1">Resolvase/invertase-type recombinase catalytic domain-containing protein</fullName>
    </recommendedName>
</protein>
<dbReference type="SMART" id="SM00857">
    <property type="entry name" value="Resolvase"/>
    <property type="match status" value="1"/>
</dbReference>
<evidence type="ECO:0000259" key="1">
    <source>
        <dbReference type="PROSITE" id="PS51736"/>
    </source>
</evidence>
<dbReference type="STRING" id="1797768.A3C59_02450"/>
<dbReference type="AlphaFoldDB" id="A0A1F5JMY1"/>
<comment type="caution">
    <text evidence="2">The sequence shown here is derived from an EMBL/GenBank/DDBJ whole genome shotgun (WGS) entry which is preliminary data.</text>
</comment>
<sequence length="100" mass="11953">MEQAVLWTRVSTREQEQGYSLDAQMRLLRDYANKNNLKIVKEFTVPESASGRQERKKFQEMLIYLNEHKNIKNLICEKVDRLTRSIKDLPKLDDWLNGRQ</sequence>
<proteinExistence type="predicted"/>
<organism evidence="2 3">
    <name type="scientific">Candidatus Daviesbacteria bacterium RIFCSPHIGHO2_02_FULL_36_13</name>
    <dbReference type="NCBI Taxonomy" id="1797768"/>
    <lineage>
        <taxon>Bacteria</taxon>
        <taxon>Candidatus Daviesiibacteriota</taxon>
    </lineage>
</organism>
<dbReference type="InterPro" id="IPR036162">
    <property type="entry name" value="Resolvase-like_N_sf"/>
</dbReference>
<dbReference type="CDD" id="cd00338">
    <property type="entry name" value="Ser_Recombinase"/>
    <property type="match status" value="1"/>
</dbReference>
<dbReference type="PANTHER" id="PTHR30461:SF23">
    <property type="entry name" value="DNA RECOMBINASE-RELATED"/>
    <property type="match status" value="1"/>
</dbReference>
<dbReference type="SUPFAM" id="SSF53041">
    <property type="entry name" value="Resolvase-like"/>
    <property type="match status" value="1"/>
</dbReference>